<name>A0A1I7IXU2_9PROT</name>
<dbReference type="Gene3D" id="3.30.2320.10">
    <property type="entry name" value="hypothetical protein PF0899 domain"/>
    <property type="match status" value="1"/>
</dbReference>
<proteinExistence type="predicted"/>
<comment type="subcellular location">
    <subcellularLocation>
        <location evidence="1">Virion</location>
    </subcellularLocation>
</comment>
<reference evidence="4" key="1">
    <citation type="submission" date="2016-10" db="EMBL/GenBank/DDBJ databases">
        <authorList>
            <person name="Varghese N."/>
            <person name="Submissions S."/>
        </authorList>
    </citation>
    <scope>NUCLEOTIDE SEQUENCE [LARGE SCALE GENOMIC DNA]</scope>
    <source>
        <strain evidence="4">Nl14</strain>
    </source>
</reference>
<accession>A0A1I7IXU2</accession>
<sequence length="379" mass="42209">MDFTEIKDLVLDQGRVFSEFKKANDERFKTLEKEFAEVYIKANRPSINFKDDGSDFEAKEHKRAFLGYLRSGKERDLGVKGMATDNGPNGGFLVPNQIDSVISKALRDLSPMRQLAKVIKIETGDYSMLHSVGGTGYSWVGERQDRPQTDAARFMELKPAMGEIYASPAVTQRLLDDNSFDLENWLIDELAEAFGEGEGVAFISGDGVNKPRGILTYDVASTADGVRDERAIQYVASGAAGAFAASNPSDKLIKLVHSLKPRYRINAHWTMNTNTLEQIRTFKTTAGEYIWKQGLEAGKPDTLLGYPVHEDENMPDIAANSLSIAFGDFQRGYTIVDRNTAMLRDPFTAKPHVLFYTTKRVGAGMRDFRAIKLMKFAAS</sequence>
<dbReference type="EMBL" id="FPBZ01000031">
    <property type="protein sequence ID" value="SFU77749.1"/>
    <property type="molecule type" value="Genomic_DNA"/>
</dbReference>
<dbReference type="SUPFAM" id="SSF56563">
    <property type="entry name" value="Major capsid protein gp5"/>
    <property type="match status" value="1"/>
</dbReference>
<dbReference type="InterPro" id="IPR054612">
    <property type="entry name" value="Phage_capsid-like_C"/>
</dbReference>
<protein>
    <submittedName>
        <fullName evidence="3">Phage major capsid protein, HK97 family</fullName>
    </submittedName>
</protein>
<dbReference type="AlphaFoldDB" id="A0A1I7IXU2"/>
<dbReference type="RefSeq" id="WP_081363728.1">
    <property type="nucleotide sequence ID" value="NZ_FPBZ01000031.1"/>
</dbReference>
<evidence type="ECO:0000313" key="3">
    <source>
        <dbReference type="EMBL" id="SFU77749.1"/>
    </source>
</evidence>
<dbReference type="Proteomes" id="UP000182649">
    <property type="component" value="Unassembled WGS sequence"/>
</dbReference>
<feature type="domain" description="Phage capsid-like C-terminal" evidence="2">
    <location>
        <begin position="90"/>
        <end position="376"/>
    </location>
</feature>
<evidence type="ECO:0000259" key="2">
    <source>
        <dbReference type="Pfam" id="PF05065"/>
    </source>
</evidence>
<dbReference type="NCBIfam" id="TIGR01554">
    <property type="entry name" value="major_cap_HK97"/>
    <property type="match status" value="1"/>
</dbReference>
<evidence type="ECO:0000313" key="4">
    <source>
        <dbReference type="Proteomes" id="UP000182649"/>
    </source>
</evidence>
<dbReference type="InterPro" id="IPR024455">
    <property type="entry name" value="Phage_capsid"/>
</dbReference>
<gene>
    <name evidence="3" type="ORF">SAMN05216417_13115</name>
</gene>
<organism evidence="3 4">
    <name type="scientific">Nitrosospira multiformis</name>
    <dbReference type="NCBI Taxonomy" id="1231"/>
    <lineage>
        <taxon>Bacteria</taxon>
        <taxon>Pseudomonadati</taxon>
        <taxon>Pseudomonadota</taxon>
        <taxon>Betaproteobacteria</taxon>
        <taxon>Nitrosomonadales</taxon>
        <taxon>Nitrosomonadaceae</taxon>
        <taxon>Nitrosospira</taxon>
    </lineage>
</organism>
<evidence type="ECO:0000256" key="1">
    <source>
        <dbReference type="ARBA" id="ARBA00004328"/>
    </source>
</evidence>
<dbReference type="Gene3D" id="3.30.2400.10">
    <property type="entry name" value="Major capsid protein gp5"/>
    <property type="match status" value="1"/>
</dbReference>
<dbReference type="OrthoDB" id="9786516at2"/>
<dbReference type="Pfam" id="PF05065">
    <property type="entry name" value="Phage_capsid"/>
    <property type="match status" value="1"/>
</dbReference>